<keyword evidence="1" id="KW-1133">Transmembrane helix</keyword>
<gene>
    <name evidence="2" type="ORF">Ciccas_007474</name>
</gene>
<dbReference type="EMBL" id="JBJKFK010001154">
    <property type="protein sequence ID" value="KAL3313913.1"/>
    <property type="molecule type" value="Genomic_DNA"/>
</dbReference>
<organism evidence="2 3">
    <name type="scientific">Cichlidogyrus casuarinus</name>
    <dbReference type="NCBI Taxonomy" id="1844966"/>
    <lineage>
        <taxon>Eukaryota</taxon>
        <taxon>Metazoa</taxon>
        <taxon>Spiralia</taxon>
        <taxon>Lophotrochozoa</taxon>
        <taxon>Platyhelminthes</taxon>
        <taxon>Monogenea</taxon>
        <taxon>Monopisthocotylea</taxon>
        <taxon>Dactylogyridea</taxon>
        <taxon>Ancyrocephalidae</taxon>
        <taxon>Cichlidogyrus</taxon>
    </lineage>
</organism>
<feature type="transmembrane region" description="Helical" evidence="1">
    <location>
        <begin position="60"/>
        <end position="83"/>
    </location>
</feature>
<comment type="caution">
    <text evidence="2">The sequence shown here is derived from an EMBL/GenBank/DDBJ whole genome shotgun (WGS) entry which is preliminary data.</text>
</comment>
<feature type="transmembrane region" description="Helical" evidence="1">
    <location>
        <begin position="12"/>
        <end position="35"/>
    </location>
</feature>
<accession>A0ABD2Q2R9</accession>
<protein>
    <submittedName>
        <fullName evidence="2">Uncharacterized protein</fullName>
    </submittedName>
</protein>
<evidence type="ECO:0000256" key="1">
    <source>
        <dbReference type="SAM" id="Phobius"/>
    </source>
</evidence>
<dbReference type="AlphaFoldDB" id="A0ABD2Q2R9"/>
<sequence>MIKAIKDIPFQMGNNAFSTEIICQFIVIVTFGAGVDYERNILGPQKSTWLIDLKQADFSWSYGLACLSFLSTIMNVLLLNWFVIPRKSFSSNSPLLSPDAWNWPDGPTCLCRRRKPSFNQTNDQLQHRRLLSPDPTILSNQTMLSTPASIASPKVSL</sequence>
<reference evidence="2 3" key="1">
    <citation type="submission" date="2024-11" db="EMBL/GenBank/DDBJ databases">
        <title>Adaptive evolution of stress response genes in parasites aligns with host niche diversity.</title>
        <authorList>
            <person name="Hahn C."/>
            <person name="Resl P."/>
        </authorList>
    </citation>
    <scope>NUCLEOTIDE SEQUENCE [LARGE SCALE GENOMIC DNA]</scope>
    <source>
        <strain evidence="2">EGGRZ-B1_66</strain>
        <tissue evidence="2">Body</tissue>
    </source>
</reference>
<keyword evidence="1" id="KW-0812">Transmembrane</keyword>
<evidence type="ECO:0000313" key="3">
    <source>
        <dbReference type="Proteomes" id="UP001626550"/>
    </source>
</evidence>
<proteinExistence type="predicted"/>
<keyword evidence="3" id="KW-1185">Reference proteome</keyword>
<evidence type="ECO:0000313" key="2">
    <source>
        <dbReference type="EMBL" id="KAL3313913.1"/>
    </source>
</evidence>
<name>A0ABD2Q2R9_9PLAT</name>
<dbReference type="Proteomes" id="UP001626550">
    <property type="component" value="Unassembled WGS sequence"/>
</dbReference>
<keyword evidence="1" id="KW-0472">Membrane</keyword>